<dbReference type="PROSITE" id="PS50262">
    <property type="entry name" value="G_PROTEIN_RECEP_F1_2"/>
    <property type="match status" value="1"/>
</dbReference>
<keyword evidence="9" id="KW-1185">Reference proteome</keyword>
<feature type="transmembrane region" description="Helical" evidence="6">
    <location>
        <begin position="306"/>
        <end position="324"/>
    </location>
</feature>
<feature type="region of interest" description="Disordered" evidence="5">
    <location>
        <begin position="266"/>
        <end position="289"/>
    </location>
</feature>
<keyword evidence="2 6" id="KW-0812">Transmembrane</keyword>
<proteinExistence type="predicted"/>
<feature type="transmembrane region" description="Helical" evidence="6">
    <location>
        <begin position="66"/>
        <end position="87"/>
    </location>
</feature>
<feature type="domain" description="G-protein coupled receptors family 1 profile" evidence="7">
    <location>
        <begin position="79"/>
        <end position="367"/>
    </location>
</feature>
<keyword evidence="3 6" id="KW-1133">Transmembrane helix</keyword>
<evidence type="ECO:0000259" key="7">
    <source>
        <dbReference type="PROSITE" id="PS50262"/>
    </source>
</evidence>
<dbReference type="Pfam" id="PF00001">
    <property type="entry name" value="7tm_1"/>
    <property type="match status" value="1"/>
</dbReference>
<name>A0A8S4NMA1_OWEFU</name>
<dbReference type="GO" id="GO:0016020">
    <property type="term" value="C:membrane"/>
    <property type="evidence" value="ECO:0007669"/>
    <property type="project" value="UniProtKB-SubCell"/>
</dbReference>
<accession>A0A8S4NMA1</accession>
<dbReference type="Gene3D" id="1.20.1070.10">
    <property type="entry name" value="Rhodopsin 7-helix transmembrane proteins"/>
    <property type="match status" value="1"/>
</dbReference>
<dbReference type="AlphaFoldDB" id="A0A8S4NMA1"/>
<comment type="subcellular location">
    <subcellularLocation>
        <location evidence="1">Membrane</location>
    </subcellularLocation>
</comment>
<dbReference type="Proteomes" id="UP000749559">
    <property type="component" value="Unassembled WGS sequence"/>
</dbReference>
<evidence type="ECO:0000256" key="1">
    <source>
        <dbReference type="ARBA" id="ARBA00004370"/>
    </source>
</evidence>
<feature type="transmembrane region" description="Helical" evidence="6">
    <location>
        <begin position="351"/>
        <end position="370"/>
    </location>
</feature>
<evidence type="ECO:0000256" key="3">
    <source>
        <dbReference type="ARBA" id="ARBA00022989"/>
    </source>
</evidence>
<feature type="transmembrane region" description="Helical" evidence="6">
    <location>
        <begin position="139"/>
        <end position="160"/>
    </location>
</feature>
<gene>
    <name evidence="8" type="ORF">OFUS_LOCUS9155</name>
</gene>
<feature type="transmembrane region" description="Helical" evidence="6">
    <location>
        <begin position="223"/>
        <end position="249"/>
    </location>
</feature>
<reference evidence="8" key="1">
    <citation type="submission" date="2022-03" db="EMBL/GenBank/DDBJ databases">
        <authorList>
            <person name="Martin C."/>
        </authorList>
    </citation>
    <scope>NUCLEOTIDE SEQUENCE</scope>
</reference>
<organism evidence="8 9">
    <name type="scientific">Owenia fusiformis</name>
    <name type="common">Polychaete worm</name>
    <dbReference type="NCBI Taxonomy" id="6347"/>
    <lineage>
        <taxon>Eukaryota</taxon>
        <taxon>Metazoa</taxon>
        <taxon>Spiralia</taxon>
        <taxon>Lophotrochozoa</taxon>
        <taxon>Annelida</taxon>
        <taxon>Polychaeta</taxon>
        <taxon>Sedentaria</taxon>
        <taxon>Canalipalpata</taxon>
        <taxon>Sabellida</taxon>
        <taxon>Oweniida</taxon>
        <taxon>Oweniidae</taxon>
        <taxon>Owenia</taxon>
    </lineage>
</organism>
<sequence>MITQNACAWELININSLFEKYIEVEDTGTLTMQPFLNQWTGHINGTRVAGFQTLMTMQMFVDKLKWYYTPTIITIGLLGNLLSVIVFTQTTYRKVSAAFYLAMLAVFDSIFLMTLLLIWVSNFGFNLYNTEGWCQFTLYASLISCFMSEWCVVAFALERFIILCCKPNLAKLCSMFRTKFLLIGLMIFAVCFYFHHSWTAGIIQLPMGPMCSPLPNYMKIIQILNIIDILVNLLIPDLTIIVMTSVITIEVIKRFRKNRLLLRSSTSRSTQTNNLDTENEPQPTRHESDVSAALSEIERKLNVTRLFFGTVIVYLICHVPSHVLRLKMFLTSILDPVNLKMSFSDYTFQQFFHYLYFTNFGIKFFIYVTICSAYRRGMKEVGLNLYNKIHKALYKRRYHGEMAVNGHNSTSIEDQDATLASLIGSNNQKTEPDATRNKQVESIV</sequence>
<evidence type="ECO:0000313" key="8">
    <source>
        <dbReference type="EMBL" id="CAH1782741.1"/>
    </source>
</evidence>
<feature type="transmembrane region" description="Helical" evidence="6">
    <location>
        <begin position="99"/>
        <end position="119"/>
    </location>
</feature>
<comment type="caution">
    <text evidence="8">The sequence shown here is derived from an EMBL/GenBank/DDBJ whole genome shotgun (WGS) entry which is preliminary data.</text>
</comment>
<dbReference type="OrthoDB" id="9990906at2759"/>
<dbReference type="InterPro" id="IPR017452">
    <property type="entry name" value="GPCR_Rhodpsn_7TM"/>
</dbReference>
<dbReference type="PANTHER" id="PTHR46641">
    <property type="entry name" value="FMRFAMIDE RECEPTOR-RELATED"/>
    <property type="match status" value="1"/>
</dbReference>
<feature type="transmembrane region" description="Helical" evidence="6">
    <location>
        <begin position="180"/>
        <end position="203"/>
    </location>
</feature>
<dbReference type="PRINTS" id="PR00237">
    <property type="entry name" value="GPCRRHODOPSN"/>
</dbReference>
<evidence type="ECO:0000256" key="5">
    <source>
        <dbReference type="SAM" id="MobiDB-lite"/>
    </source>
</evidence>
<evidence type="ECO:0000256" key="4">
    <source>
        <dbReference type="ARBA" id="ARBA00023136"/>
    </source>
</evidence>
<keyword evidence="4 6" id="KW-0472">Membrane</keyword>
<dbReference type="InterPro" id="IPR052954">
    <property type="entry name" value="GPCR-Ligand_Int"/>
</dbReference>
<feature type="compositionally biased region" description="Low complexity" evidence="5">
    <location>
        <begin position="266"/>
        <end position="275"/>
    </location>
</feature>
<evidence type="ECO:0000313" key="9">
    <source>
        <dbReference type="Proteomes" id="UP000749559"/>
    </source>
</evidence>
<dbReference type="GO" id="GO:0004930">
    <property type="term" value="F:G protein-coupled receptor activity"/>
    <property type="evidence" value="ECO:0007669"/>
    <property type="project" value="InterPro"/>
</dbReference>
<dbReference type="SUPFAM" id="SSF81321">
    <property type="entry name" value="Family A G protein-coupled receptor-like"/>
    <property type="match status" value="1"/>
</dbReference>
<evidence type="ECO:0000256" key="2">
    <source>
        <dbReference type="ARBA" id="ARBA00022692"/>
    </source>
</evidence>
<dbReference type="PANTHER" id="PTHR46641:SF25">
    <property type="entry name" value="CNMAMIDE RECEPTOR-RELATED"/>
    <property type="match status" value="1"/>
</dbReference>
<evidence type="ECO:0000256" key="6">
    <source>
        <dbReference type="SAM" id="Phobius"/>
    </source>
</evidence>
<dbReference type="EMBL" id="CAIIXF020000005">
    <property type="protein sequence ID" value="CAH1782741.1"/>
    <property type="molecule type" value="Genomic_DNA"/>
</dbReference>
<protein>
    <recommendedName>
        <fullName evidence="7">G-protein coupled receptors family 1 profile domain-containing protein</fullName>
    </recommendedName>
</protein>
<dbReference type="InterPro" id="IPR000276">
    <property type="entry name" value="GPCR_Rhodpsn"/>
</dbReference>